<name>A0A0L7MAA9_PLAF4</name>
<sequence>MNSFSDINEKDIEENTYEISKKKKFNHIDKITLYEKTIKNTLENDNSDDVKINKISKKTFMCLMYNIGIQIDYCLTLWGNFALF</sequence>
<dbReference type="KEGG" id="pfd:PFDG_05319"/>
<proteinExistence type="predicted"/>
<gene>
    <name evidence="1" type="ORF">PFDG_05319</name>
</gene>
<dbReference type="AlphaFoldDB" id="A0A0L7MAA9"/>
<accession>A0A0L7MAA9</accession>
<evidence type="ECO:0000313" key="2">
    <source>
        <dbReference type="Proteomes" id="UP000054282"/>
    </source>
</evidence>
<evidence type="ECO:0000313" key="1">
    <source>
        <dbReference type="EMBL" id="KOB89766.1"/>
    </source>
</evidence>
<reference evidence="2" key="2">
    <citation type="submission" date="2006-09" db="EMBL/GenBank/DDBJ databases">
        <title>The genome sequence of Plasmodium falciparum Dd2.</title>
        <authorList>
            <consortium name="The Broad Institute Genome Sequencing Platform"/>
            <person name="Birren B."/>
            <person name="Lander E."/>
            <person name="Galagan J."/>
            <person name="Nusbaum C."/>
            <person name="Devon K."/>
            <person name="Henn M."/>
            <person name="Jaffe D."/>
            <person name="Butler J."/>
            <person name="Alvarez P."/>
            <person name="Gnerre S."/>
            <person name="Grabherr M."/>
            <person name="Kleber M."/>
            <person name="Mauceli E."/>
            <person name="Brockman W."/>
            <person name="MacCallum I.A."/>
            <person name="Rounsley S."/>
            <person name="Young S."/>
            <person name="LaButti K."/>
            <person name="Pushparaj V."/>
            <person name="DeCaprio D."/>
            <person name="Crawford M."/>
            <person name="Koehrsen M."/>
            <person name="Engels R."/>
            <person name="Montgomery P."/>
            <person name="Pearson M."/>
            <person name="Howarth C."/>
            <person name="Larson L."/>
            <person name="Luoma S."/>
            <person name="White J."/>
            <person name="Kodira C."/>
            <person name="Zeng Q."/>
            <person name="O'Leary S."/>
            <person name="Yandava C."/>
            <person name="Alvarado L."/>
            <person name="Wirth D."/>
            <person name="Volkman S."/>
            <person name="Hartl D."/>
        </authorList>
    </citation>
    <scope>NUCLEOTIDE SEQUENCE [LARGE SCALE GENOMIC DNA]</scope>
</reference>
<organism evidence="1 2">
    <name type="scientific">Plasmodium falciparum (isolate Dd2)</name>
    <dbReference type="NCBI Taxonomy" id="57267"/>
    <lineage>
        <taxon>Eukaryota</taxon>
        <taxon>Sar</taxon>
        <taxon>Alveolata</taxon>
        <taxon>Apicomplexa</taxon>
        <taxon>Aconoidasida</taxon>
        <taxon>Haemosporida</taxon>
        <taxon>Plasmodiidae</taxon>
        <taxon>Plasmodium</taxon>
        <taxon>Plasmodium (Laverania)</taxon>
    </lineage>
</organism>
<reference evidence="2" key="1">
    <citation type="submission" date="2006-09" db="EMBL/GenBank/DDBJ databases">
        <title>Annotation of Plasmodium falciparum Dd2.</title>
        <authorList>
            <consortium name="The Broad Institute Genome Sequencing Platform"/>
            <person name="Volkman S.K."/>
            <person name="Neafsey D.E."/>
            <person name="Dash A.P."/>
            <person name="Chitnis C.E."/>
            <person name="Hartl D.L."/>
            <person name="Young S.K."/>
            <person name="Zeng Q."/>
            <person name="Koehrsen M."/>
            <person name="Alvarado L."/>
            <person name="Berlin A."/>
            <person name="Borenstein D."/>
            <person name="Chapman S.B."/>
            <person name="Chen Z."/>
            <person name="Engels R."/>
            <person name="Freedman E."/>
            <person name="Gellesch M."/>
            <person name="Goldberg J."/>
            <person name="Griggs A."/>
            <person name="Gujja S."/>
            <person name="Heilman E.R."/>
            <person name="Heiman D.I."/>
            <person name="Howarth C."/>
            <person name="Jen D."/>
            <person name="Larson L."/>
            <person name="Mehta T."/>
            <person name="Neiman D."/>
            <person name="Park D."/>
            <person name="Pearson M."/>
            <person name="Roberts A."/>
            <person name="Saif S."/>
            <person name="Shea T."/>
            <person name="Shenoy N."/>
            <person name="Sisk P."/>
            <person name="Stolte C."/>
            <person name="Sykes S."/>
            <person name="Walk T."/>
            <person name="White J."/>
            <person name="Yandava C."/>
            <person name="Haas B."/>
            <person name="Henn M.R."/>
            <person name="Nusbaum C."/>
            <person name="Birren B."/>
        </authorList>
    </citation>
    <scope>NUCLEOTIDE SEQUENCE [LARGE SCALE GENOMIC DNA]</scope>
</reference>
<protein>
    <submittedName>
        <fullName evidence="1">Uncharacterized protein</fullName>
    </submittedName>
</protein>
<dbReference type="EMBL" id="GG703181">
    <property type="protein sequence ID" value="KOB89766.1"/>
    <property type="molecule type" value="Genomic_DNA"/>
</dbReference>
<dbReference type="Proteomes" id="UP000054282">
    <property type="component" value="Unassembled WGS sequence"/>
</dbReference>